<protein>
    <submittedName>
        <fullName evidence="1">Heavy metal transport/detoxification protein</fullName>
    </submittedName>
</protein>
<comment type="caution">
    <text evidence="1">The sequence shown here is derived from an EMBL/GenBank/DDBJ whole genome shotgun (WGS) entry which is preliminary data.</text>
</comment>
<dbReference type="SUPFAM" id="SSF55008">
    <property type="entry name" value="HMA, heavy metal-associated domain"/>
    <property type="match status" value="1"/>
</dbReference>
<dbReference type="Proteomes" id="UP000289758">
    <property type="component" value="Unassembled WGS sequence"/>
</dbReference>
<sequence length="68" mass="7726">MKKTYKAENISCNNCANMIKASLGDEFENIEVNLNVTPKEVTLDIKDEADEKRFKEEMADIGFPVIND</sequence>
<dbReference type="AlphaFoldDB" id="A0A4Q1AXU0"/>
<evidence type="ECO:0000313" key="1">
    <source>
        <dbReference type="EMBL" id="RXK07716.1"/>
    </source>
</evidence>
<evidence type="ECO:0000313" key="2">
    <source>
        <dbReference type="Proteomes" id="UP000289758"/>
    </source>
</evidence>
<name>A0A4Q1AXU0_9BACT</name>
<dbReference type="InterPro" id="IPR036163">
    <property type="entry name" value="HMA_dom_sf"/>
</dbReference>
<dbReference type="GO" id="GO:0046872">
    <property type="term" value="F:metal ion binding"/>
    <property type="evidence" value="ECO:0007669"/>
    <property type="project" value="InterPro"/>
</dbReference>
<reference evidence="1 2" key="1">
    <citation type="submission" date="2017-10" db="EMBL/GenBank/DDBJ databases">
        <title>Genomics of the genus Arcobacter.</title>
        <authorList>
            <person name="Perez-Cataluna A."/>
            <person name="Figueras M.J."/>
        </authorList>
    </citation>
    <scope>NUCLEOTIDE SEQUENCE [LARGE SCALE GENOMIC DNA]</scope>
    <source>
        <strain evidence="1 2">CECT 8441</strain>
    </source>
</reference>
<gene>
    <name evidence="1" type="ORF">CRV07_04445</name>
</gene>
<dbReference type="EMBL" id="PDKK01000002">
    <property type="protein sequence ID" value="RXK07716.1"/>
    <property type="molecule type" value="Genomic_DNA"/>
</dbReference>
<dbReference type="Gene3D" id="3.30.70.100">
    <property type="match status" value="1"/>
</dbReference>
<organism evidence="1 2">
    <name type="scientific">Halarcobacter ebronensis</name>
    <dbReference type="NCBI Taxonomy" id="1462615"/>
    <lineage>
        <taxon>Bacteria</taxon>
        <taxon>Pseudomonadati</taxon>
        <taxon>Campylobacterota</taxon>
        <taxon>Epsilonproteobacteria</taxon>
        <taxon>Campylobacterales</taxon>
        <taxon>Arcobacteraceae</taxon>
        <taxon>Halarcobacter</taxon>
    </lineage>
</organism>
<accession>A0A4Q1AXU0</accession>
<keyword evidence="2" id="KW-1185">Reference proteome</keyword>
<dbReference type="RefSeq" id="WP_129086580.1">
    <property type="nucleotide sequence ID" value="NZ_CP053836.1"/>
</dbReference>
<proteinExistence type="predicted"/>
<dbReference type="OrthoDB" id="677920at2"/>